<dbReference type="SUPFAM" id="SSF55811">
    <property type="entry name" value="Nudix"/>
    <property type="match status" value="1"/>
</dbReference>
<dbReference type="Pfam" id="PF00293">
    <property type="entry name" value="NUDIX"/>
    <property type="match status" value="1"/>
</dbReference>
<evidence type="ECO:0000259" key="1">
    <source>
        <dbReference type="PROSITE" id="PS51462"/>
    </source>
</evidence>
<dbReference type="AlphaFoldDB" id="A0A9P6MJI7"/>
<dbReference type="PANTHER" id="PTHR13622">
    <property type="entry name" value="THIAMIN PYROPHOSPHOKINASE"/>
    <property type="match status" value="1"/>
</dbReference>
<comment type="caution">
    <text evidence="2">The sequence shown here is derived from an EMBL/GenBank/DDBJ whole genome shotgun (WGS) entry which is preliminary data.</text>
</comment>
<dbReference type="PANTHER" id="PTHR13622:SF8">
    <property type="entry name" value="THIAMIN PYROPHOSPHOKINASE 1"/>
    <property type="match status" value="1"/>
</dbReference>
<accession>A0A9P6MJI7</accession>
<dbReference type="OrthoDB" id="10261522at2759"/>
<dbReference type="CDD" id="cd03676">
    <property type="entry name" value="NUDIX_Tnr3_like"/>
    <property type="match status" value="1"/>
</dbReference>
<protein>
    <recommendedName>
        <fullName evidence="1">Nudix hydrolase domain-containing protein</fullName>
    </recommendedName>
</protein>
<dbReference type="Gene3D" id="3.90.79.10">
    <property type="entry name" value="Nucleoside Triphosphate Pyrophosphohydrolase"/>
    <property type="match status" value="1"/>
</dbReference>
<organism evidence="2 3">
    <name type="scientific">Modicella reniformis</name>
    <dbReference type="NCBI Taxonomy" id="1440133"/>
    <lineage>
        <taxon>Eukaryota</taxon>
        <taxon>Fungi</taxon>
        <taxon>Fungi incertae sedis</taxon>
        <taxon>Mucoromycota</taxon>
        <taxon>Mortierellomycotina</taxon>
        <taxon>Mortierellomycetes</taxon>
        <taxon>Mortierellales</taxon>
        <taxon>Mortierellaceae</taxon>
        <taxon>Modicella</taxon>
    </lineage>
</organism>
<dbReference type="PROSITE" id="PS51462">
    <property type="entry name" value="NUDIX"/>
    <property type="match status" value="1"/>
</dbReference>
<name>A0A9P6MJI7_9FUNG</name>
<dbReference type="EMBL" id="JAAAHW010000299">
    <property type="protein sequence ID" value="KAG0004017.1"/>
    <property type="molecule type" value="Genomic_DNA"/>
</dbReference>
<dbReference type="Proteomes" id="UP000749646">
    <property type="component" value="Unassembled WGS sequence"/>
</dbReference>
<reference evidence="2" key="1">
    <citation type="journal article" date="2020" name="Fungal Divers.">
        <title>Resolving the Mortierellaceae phylogeny through synthesis of multi-gene phylogenetics and phylogenomics.</title>
        <authorList>
            <person name="Vandepol N."/>
            <person name="Liber J."/>
            <person name="Desiro A."/>
            <person name="Na H."/>
            <person name="Kennedy M."/>
            <person name="Barry K."/>
            <person name="Grigoriev I.V."/>
            <person name="Miller A.N."/>
            <person name="O'Donnell K."/>
            <person name="Stajich J.E."/>
            <person name="Bonito G."/>
        </authorList>
    </citation>
    <scope>NUCLEOTIDE SEQUENCE</scope>
    <source>
        <strain evidence="2">MES-2147</strain>
    </source>
</reference>
<dbReference type="InterPro" id="IPR000086">
    <property type="entry name" value="NUDIX_hydrolase_dom"/>
</dbReference>
<dbReference type="GO" id="GO:0044715">
    <property type="term" value="F:8-oxo-dGDP phosphatase activity"/>
    <property type="evidence" value="ECO:0007669"/>
    <property type="project" value="TreeGrafter"/>
</dbReference>
<dbReference type="FunFam" id="3.90.79.10:FF:000019">
    <property type="entry name" value="Thiamin pyrophosphokinase, putative"/>
    <property type="match status" value="1"/>
</dbReference>
<dbReference type="InterPro" id="IPR031804">
    <property type="entry name" value="DUF4743"/>
</dbReference>
<proteinExistence type="predicted"/>
<feature type="domain" description="Nudix hydrolase" evidence="1">
    <location>
        <begin position="147"/>
        <end position="290"/>
    </location>
</feature>
<dbReference type="Pfam" id="PF15916">
    <property type="entry name" value="DUF4743"/>
    <property type="match status" value="1"/>
</dbReference>
<keyword evidence="3" id="KW-1185">Reference proteome</keyword>
<evidence type="ECO:0000313" key="2">
    <source>
        <dbReference type="EMBL" id="KAG0004017.1"/>
    </source>
</evidence>
<evidence type="ECO:0000313" key="3">
    <source>
        <dbReference type="Proteomes" id="UP000749646"/>
    </source>
</evidence>
<dbReference type="InterPro" id="IPR015797">
    <property type="entry name" value="NUDIX_hydrolase-like_dom_sf"/>
</dbReference>
<gene>
    <name evidence="2" type="ORF">BGZ65_001045</name>
</gene>
<sequence length="335" mass="37942">METDPAQQRFTLLDIVNQCDNFPYAPDPKLDQLSFLTFVVDSVPVGRIHTSLIPHLASFNETSRPVFHITETSVSFMPWLSDYDSRSEAIAQMLSQWRNDLENFACLSGWRDELYGVYTHVIDPTITKGGAALAIERSACGFFGVHAYGVHLNGYVRTGSKPCDVQLWIARRSLTKQTYPGMLDNMVAGGMGFGHSPKYTANKECMEEATIPSNIAQNAFPVGTISYTKLSKDARQTQPETQIVYDLELPKDITPTPCDTEVESFRLWSMDQVLDAIHRGEFKPNCACVCIHFMIRHAVLTPENEPDYLDIVQRLHRRIEYPGPKKWPTFLEELK</sequence>